<reference evidence="2" key="1">
    <citation type="submission" date="2023-03" db="EMBL/GenBank/DDBJ databases">
        <title>Massive genome expansion in bonnet fungi (Mycena s.s.) driven by repeated elements and novel gene families across ecological guilds.</title>
        <authorList>
            <consortium name="Lawrence Berkeley National Laboratory"/>
            <person name="Harder C.B."/>
            <person name="Miyauchi S."/>
            <person name="Viragh M."/>
            <person name="Kuo A."/>
            <person name="Thoen E."/>
            <person name="Andreopoulos B."/>
            <person name="Lu D."/>
            <person name="Skrede I."/>
            <person name="Drula E."/>
            <person name="Henrissat B."/>
            <person name="Morin E."/>
            <person name="Kohler A."/>
            <person name="Barry K."/>
            <person name="LaButti K."/>
            <person name="Morin E."/>
            <person name="Salamov A."/>
            <person name="Lipzen A."/>
            <person name="Mereny Z."/>
            <person name="Hegedus B."/>
            <person name="Baldrian P."/>
            <person name="Stursova M."/>
            <person name="Weitz H."/>
            <person name="Taylor A."/>
            <person name="Grigoriev I.V."/>
            <person name="Nagy L.G."/>
            <person name="Martin F."/>
            <person name="Kauserud H."/>
        </authorList>
    </citation>
    <scope>NUCLEOTIDE SEQUENCE</scope>
    <source>
        <strain evidence="2">CBHHK067</strain>
    </source>
</reference>
<feature type="region of interest" description="Disordered" evidence="1">
    <location>
        <begin position="108"/>
        <end position="144"/>
    </location>
</feature>
<feature type="compositionally biased region" description="Polar residues" evidence="1">
    <location>
        <begin position="341"/>
        <end position="371"/>
    </location>
</feature>
<evidence type="ECO:0000313" key="3">
    <source>
        <dbReference type="Proteomes" id="UP001221757"/>
    </source>
</evidence>
<sequence length="371" mass="40470">MHTYADLDFIVSGIKSRTDIKKTFIYADNIATGVEIINHLIGLLPPELRDTVQGYDVLRPYNAALSKEYRKKAMSMFKEGQVRILGIAVLLVEPSAYSIDLLEGASKTASGRGKKKGVDAEKESDAMKRLKSKKRKEHARVRGVHRGSAGGENDVIFVADTPSLDPEADEEGLLVFVQTGECRHAVLTLIYKNKPLQPVVPCCEICCPALLDQTRPGTPPVVPRQSAVKRGEINKDVQLALHKWRVGIKARDYPTPLFGASGILQDETIALLSSVGPFSSRERLVKVLSGQWTWWDKYGDELYACLAALTIPPMVPLPSKRGKKRGPERGSEADGAAVTSKRPNITEPQITAVTSTAESTPHSTSQGTSTA</sequence>
<feature type="compositionally biased region" description="Basic residues" evidence="1">
    <location>
        <begin position="129"/>
        <end position="144"/>
    </location>
</feature>
<gene>
    <name evidence="2" type="ORF">B0H17DRAFT_1324258</name>
</gene>
<feature type="compositionally biased region" description="Basic and acidic residues" evidence="1">
    <location>
        <begin position="116"/>
        <end position="128"/>
    </location>
</feature>
<organism evidence="2 3">
    <name type="scientific">Mycena rosella</name>
    <name type="common">Pink bonnet</name>
    <name type="synonym">Agaricus rosellus</name>
    <dbReference type="NCBI Taxonomy" id="1033263"/>
    <lineage>
        <taxon>Eukaryota</taxon>
        <taxon>Fungi</taxon>
        <taxon>Dikarya</taxon>
        <taxon>Basidiomycota</taxon>
        <taxon>Agaricomycotina</taxon>
        <taxon>Agaricomycetes</taxon>
        <taxon>Agaricomycetidae</taxon>
        <taxon>Agaricales</taxon>
        <taxon>Marasmiineae</taxon>
        <taxon>Mycenaceae</taxon>
        <taxon>Mycena</taxon>
    </lineage>
</organism>
<name>A0AAD7MCD0_MYCRO</name>
<dbReference type="EMBL" id="JARKIE010000001">
    <property type="protein sequence ID" value="KAJ7710584.1"/>
    <property type="molecule type" value="Genomic_DNA"/>
</dbReference>
<accession>A0AAD7MCD0</accession>
<keyword evidence="3" id="KW-1185">Reference proteome</keyword>
<protein>
    <submittedName>
        <fullName evidence="2">Uncharacterized protein</fullName>
    </submittedName>
</protein>
<dbReference type="AlphaFoldDB" id="A0AAD7MCD0"/>
<evidence type="ECO:0000256" key="1">
    <source>
        <dbReference type="SAM" id="MobiDB-lite"/>
    </source>
</evidence>
<proteinExistence type="predicted"/>
<dbReference type="Proteomes" id="UP001221757">
    <property type="component" value="Unassembled WGS sequence"/>
</dbReference>
<evidence type="ECO:0000313" key="2">
    <source>
        <dbReference type="EMBL" id="KAJ7710584.1"/>
    </source>
</evidence>
<feature type="region of interest" description="Disordered" evidence="1">
    <location>
        <begin position="316"/>
        <end position="371"/>
    </location>
</feature>
<comment type="caution">
    <text evidence="2">The sequence shown here is derived from an EMBL/GenBank/DDBJ whole genome shotgun (WGS) entry which is preliminary data.</text>
</comment>